<dbReference type="OrthoDB" id="10565509at2759"/>
<evidence type="ECO:0000313" key="4">
    <source>
        <dbReference type="Proteomes" id="UP000005408"/>
    </source>
</evidence>
<keyword evidence="2" id="KW-0732">Signal</keyword>
<organism evidence="3 4">
    <name type="scientific">Magallana gigas</name>
    <name type="common">Pacific oyster</name>
    <name type="synonym">Crassostrea gigas</name>
    <dbReference type="NCBI Taxonomy" id="29159"/>
    <lineage>
        <taxon>Eukaryota</taxon>
        <taxon>Metazoa</taxon>
        <taxon>Spiralia</taxon>
        <taxon>Lophotrochozoa</taxon>
        <taxon>Mollusca</taxon>
        <taxon>Bivalvia</taxon>
        <taxon>Autobranchia</taxon>
        <taxon>Pteriomorphia</taxon>
        <taxon>Ostreida</taxon>
        <taxon>Ostreoidea</taxon>
        <taxon>Ostreidae</taxon>
        <taxon>Magallana</taxon>
    </lineage>
</organism>
<feature type="compositionally biased region" description="Polar residues" evidence="1">
    <location>
        <begin position="71"/>
        <end position="91"/>
    </location>
</feature>
<feature type="signal peptide" evidence="2">
    <location>
        <begin position="1"/>
        <end position="24"/>
    </location>
</feature>
<sequence>MVSMESMSLTSLLAVVLLASSVVCKDEHYHDNLSDRDVNKRISIFNWRLLYKLYKLKPGLFFRSRTGRASSITQENDGLQKSPESINTPKQGESPYVPLLPYLFTSSHLLTNDENEAPKAKRNIGRWRNTNWIYSIRPERRRFSSPYRKK</sequence>
<dbReference type="Proteomes" id="UP000005408">
    <property type="component" value="Unassembled WGS sequence"/>
</dbReference>
<feature type="region of interest" description="Disordered" evidence="1">
    <location>
        <begin position="71"/>
        <end position="94"/>
    </location>
</feature>
<evidence type="ECO:0000313" key="3">
    <source>
        <dbReference type="EnsemblMetazoa" id="G20351.1:cds"/>
    </source>
</evidence>
<protein>
    <submittedName>
        <fullName evidence="3">Uncharacterized protein</fullName>
    </submittedName>
</protein>
<feature type="chain" id="PRO_5036460314" evidence="2">
    <location>
        <begin position="25"/>
        <end position="150"/>
    </location>
</feature>
<proteinExistence type="predicted"/>
<accession>A0A8W8JPC5</accession>
<name>A0A8W8JPC5_MAGGI</name>
<evidence type="ECO:0000256" key="2">
    <source>
        <dbReference type="SAM" id="SignalP"/>
    </source>
</evidence>
<dbReference type="EnsemblMetazoa" id="G20351.1">
    <property type="protein sequence ID" value="G20351.1:cds"/>
    <property type="gene ID" value="G20351"/>
</dbReference>
<dbReference type="AlphaFoldDB" id="A0A8W8JPC5"/>
<evidence type="ECO:0000256" key="1">
    <source>
        <dbReference type="SAM" id="MobiDB-lite"/>
    </source>
</evidence>
<keyword evidence="4" id="KW-1185">Reference proteome</keyword>
<reference evidence="3" key="1">
    <citation type="submission" date="2022-08" db="UniProtKB">
        <authorList>
            <consortium name="EnsemblMetazoa"/>
        </authorList>
    </citation>
    <scope>IDENTIFICATION</scope>
    <source>
        <strain evidence="3">05x7-T-G4-1.051#20</strain>
    </source>
</reference>